<protein>
    <submittedName>
        <fullName evidence="1">Uncharacterized protein</fullName>
    </submittedName>
</protein>
<name>A0A9D1G8P2_9FIRM</name>
<feature type="non-terminal residue" evidence="1">
    <location>
        <position position="298"/>
    </location>
</feature>
<reference evidence="1" key="1">
    <citation type="submission" date="2020-10" db="EMBL/GenBank/DDBJ databases">
        <authorList>
            <person name="Gilroy R."/>
        </authorList>
    </citation>
    <scope>NUCLEOTIDE SEQUENCE</scope>
    <source>
        <strain evidence="1">14508</strain>
    </source>
</reference>
<evidence type="ECO:0000313" key="2">
    <source>
        <dbReference type="Proteomes" id="UP000886893"/>
    </source>
</evidence>
<sequence>MQKGNKNMLNILQKVFSVRNKDSHKIITICGIKFKLYSHRLKCRLIESHVNEHSNVQKRMSSDIKNLWEQIYIIHNQINGKFYEIDNDFIALYIRLNALRADDTFDLKPIFDKKIRPLNIEYLSSDTWYIDYLFPKLEGTFDNKIEVEKNPNFFYMGGIYPSCEHTRILSEALKRNEKIYIFEDCFLRSIFSHVYDVEDKYKKSIGYTIDDITHYIDCEVPSRLERMLNDKDLVISGEQKQRARDCIDKILKTNLSKYNNQPIFEPKIGRENVRKILVVDQSFGDWSILKGGGSKEVF</sequence>
<organism evidence="1 2">
    <name type="scientific">Candidatus Caccosoma faecigallinarum</name>
    <dbReference type="NCBI Taxonomy" id="2840720"/>
    <lineage>
        <taxon>Bacteria</taxon>
        <taxon>Bacillati</taxon>
        <taxon>Bacillota</taxon>
        <taxon>Bacillota incertae sedis</taxon>
        <taxon>Candidatus Caccosoma</taxon>
    </lineage>
</organism>
<proteinExistence type="predicted"/>
<evidence type="ECO:0000313" key="1">
    <source>
        <dbReference type="EMBL" id="HIT17594.1"/>
    </source>
</evidence>
<accession>A0A9D1G8P2</accession>
<gene>
    <name evidence="1" type="ORF">IAD04_04395</name>
</gene>
<reference evidence="1" key="2">
    <citation type="journal article" date="2021" name="PeerJ">
        <title>Extensive microbial diversity within the chicken gut microbiome revealed by metagenomics and culture.</title>
        <authorList>
            <person name="Gilroy R."/>
            <person name="Ravi A."/>
            <person name="Getino M."/>
            <person name="Pursley I."/>
            <person name="Horton D.L."/>
            <person name="Alikhan N.F."/>
            <person name="Baker D."/>
            <person name="Gharbi K."/>
            <person name="Hall N."/>
            <person name="Watson M."/>
            <person name="Adriaenssens E.M."/>
            <person name="Foster-Nyarko E."/>
            <person name="Jarju S."/>
            <person name="Secka A."/>
            <person name="Antonio M."/>
            <person name="Oren A."/>
            <person name="Chaudhuri R.R."/>
            <person name="La Ragione R."/>
            <person name="Hildebrand F."/>
            <person name="Pallen M.J."/>
        </authorList>
    </citation>
    <scope>NUCLEOTIDE SEQUENCE</scope>
    <source>
        <strain evidence="1">14508</strain>
    </source>
</reference>
<dbReference type="AlphaFoldDB" id="A0A9D1G8P2"/>
<dbReference type="EMBL" id="DVKI01000135">
    <property type="protein sequence ID" value="HIT17594.1"/>
    <property type="molecule type" value="Genomic_DNA"/>
</dbReference>
<comment type="caution">
    <text evidence="1">The sequence shown here is derived from an EMBL/GenBank/DDBJ whole genome shotgun (WGS) entry which is preliminary data.</text>
</comment>
<dbReference type="Proteomes" id="UP000886893">
    <property type="component" value="Unassembled WGS sequence"/>
</dbReference>